<protein>
    <submittedName>
        <fullName evidence="2">Uncharacterized protein</fullName>
    </submittedName>
</protein>
<feature type="region of interest" description="Disordered" evidence="1">
    <location>
        <begin position="1"/>
        <end position="59"/>
    </location>
</feature>
<feature type="compositionally biased region" description="Acidic residues" evidence="1">
    <location>
        <begin position="30"/>
        <end position="54"/>
    </location>
</feature>
<reference evidence="2 3" key="1">
    <citation type="journal article" date="2021" name="Elife">
        <title>Chloroplast acquisition without the gene transfer in kleptoplastic sea slugs, Plakobranchus ocellatus.</title>
        <authorList>
            <person name="Maeda T."/>
            <person name="Takahashi S."/>
            <person name="Yoshida T."/>
            <person name="Shimamura S."/>
            <person name="Takaki Y."/>
            <person name="Nagai Y."/>
            <person name="Toyoda A."/>
            <person name="Suzuki Y."/>
            <person name="Arimoto A."/>
            <person name="Ishii H."/>
            <person name="Satoh N."/>
            <person name="Nishiyama T."/>
            <person name="Hasebe M."/>
            <person name="Maruyama T."/>
            <person name="Minagawa J."/>
            <person name="Obokata J."/>
            <person name="Shigenobu S."/>
        </authorList>
    </citation>
    <scope>NUCLEOTIDE SEQUENCE [LARGE SCALE GENOMIC DNA]</scope>
</reference>
<organism evidence="2 3">
    <name type="scientific">Elysia marginata</name>
    <dbReference type="NCBI Taxonomy" id="1093978"/>
    <lineage>
        <taxon>Eukaryota</taxon>
        <taxon>Metazoa</taxon>
        <taxon>Spiralia</taxon>
        <taxon>Lophotrochozoa</taxon>
        <taxon>Mollusca</taxon>
        <taxon>Gastropoda</taxon>
        <taxon>Heterobranchia</taxon>
        <taxon>Euthyneura</taxon>
        <taxon>Panpulmonata</taxon>
        <taxon>Sacoglossa</taxon>
        <taxon>Placobranchoidea</taxon>
        <taxon>Plakobranchidae</taxon>
        <taxon>Elysia</taxon>
    </lineage>
</organism>
<evidence type="ECO:0000313" key="2">
    <source>
        <dbReference type="EMBL" id="GFR72847.1"/>
    </source>
</evidence>
<dbReference type="AlphaFoldDB" id="A0AAV4FHE3"/>
<sequence length="162" mass="18344">MIQTGDGREKRAKRDNSIRIRKRRRRGGGGEEDDGDDDDDGDDGDDDDDDDDDGMANMQGDNFYTDIHLNIVVCIHGETKRKTNNLRNMRACSGVRKLERKTKASGEHRVKVLNNATFSLPIPLSRVILTKLPIFSSELSGSYWNSYLNLNILSAQMTKWPE</sequence>
<evidence type="ECO:0000256" key="1">
    <source>
        <dbReference type="SAM" id="MobiDB-lite"/>
    </source>
</evidence>
<feature type="compositionally biased region" description="Basic and acidic residues" evidence="1">
    <location>
        <begin position="1"/>
        <end position="18"/>
    </location>
</feature>
<dbReference type="Proteomes" id="UP000762676">
    <property type="component" value="Unassembled WGS sequence"/>
</dbReference>
<comment type="caution">
    <text evidence="2">The sequence shown here is derived from an EMBL/GenBank/DDBJ whole genome shotgun (WGS) entry which is preliminary data.</text>
</comment>
<evidence type="ECO:0000313" key="3">
    <source>
        <dbReference type="Proteomes" id="UP000762676"/>
    </source>
</evidence>
<accession>A0AAV4FHE3</accession>
<name>A0AAV4FHE3_9GAST</name>
<dbReference type="EMBL" id="BMAT01000778">
    <property type="protein sequence ID" value="GFR72847.1"/>
    <property type="molecule type" value="Genomic_DNA"/>
</dbReference>
<keyword evidence="3" id="KW-1185">Reference proteome</keyword>
<proteinExistence type="predicted"/>
<gene>
    <name evidence="2" type="ORF">ElyMa_000388900</name>
</gene>